<feature type="chain" id="PRO_5042855742" evidence="1">
    <location>
        <begin position="19"/>
        <end position="134"/>
    </location>
</feature>
<protein>
    <submittedName>
        <fullName evidence="2">SH3 domain-containing protein</fullName>
    </submittedName>
</protein>
<dbReference type="Proteomes" id="UP001302676">
    <property type="component" value="Unassembled WGS sequence"/>
</dbReference>
<feature type="signal peptide" evidence="1">
    <location>
        <begin position="1"/>
        <end position="18"/>
    </location>
</feature>
<reference evidence="2" key="1">
    <citation type="journal article" date="2023" name="Mol. Phylogenet. Evol.">
        <title>Genome-scale phylogeny and comparative genomics of the fungal order Sordariales.</title>
        <authorList>
            <person name="Hensen N."/>
            <person name="Bonometti L."/>
            <person name="Westerberg I."/>
            <person name="Brannstrom I.O."/>
            <person name="Guillou S."/>
            <person name="Cros-Aarteil S."/>
            <person name="Calhoun S."/>
            <person name="Haridas S."/>
            <person name="Kuo A."/>
            <person name="Mondo S."/>
            <person name="Pangilinan J."/>
            <person name="Riley R."/>
            <person name="LaButti K."/>
            <person name="Andreopoulos B."/>
            <person name="Lipzen A."/>
            <person name="Chen C."/>
            <person name="Yan M."/>
            <person name="Daum C."/>
            <person name="Ng V."/>
            <person name="Clum A."/>
            <person name="Steindorff A."/>
            <person name="Ohm R.A."/>
            <person name="Martin F."/>
            <person name="Silar P."/>
            <person name="Natvig D.O."/>
            <person name="Lalanne C."/>
            <person name="Gautier V."/>
            <person name="Ament-Velasquez S.L."/>
            <person name="Kruys A."/>
            <person name="Hutchinson M.I."/>
            <person name="Powell A.J."/>
            <person name="Barry K."/>
            <person name="Miller A.N."/>
            <person name="Grigoriev I.V."/>
            <person name="Debuchy R."/>
            <person name="Gladieux P."/>
            <person name="Hiltunen Thoren M."/>
            <person name="Johannesson H."/>
        </authorList>
    </citation>
    <scope>NUCLEOTIDE SEQUENCE</scope>
    <source>
        <strain evidence="2">CBS 141.50</strain>
    </source>
</reference>
<name>A0AAN6V510_9PEZI</name>
<evidence type="ECO:0000313" key="3">
    <source>
        <dbReference type="Proteomes" id="UP001302676"/>
    </source>
</evidence>
<dbReference type="RefSeq" id="XP_062638359.1">
    <property type="nucleotide sequence ID" value="XM_062780231.1"/>
</dbReference>
<reference evidence="2" key="2">
    <citation type="submission" date="2023-05" db="EMBL/GenBank/DDBJ databases">
        <authorList>
            <consortium name="Lawrence Berkeley National Laboratory"/>
            <person name="Steindorff A."/>
            <person name="Hensen N."/>
            <person name="Bonometti L."/>
            <person name="Westerberg I."/>
            <person name="Brannstrom I.O."/>
            <person name="Guillou S."/>
            <person name="Cros-Aarteil S."/>
            <person name="Calhoun S."/>
            <person name="Haridas S."/>
            <person name="Kuo A."/>
            <person name="Mondo S."/>
            <person name="Pangilinan J."/>
            <person name="Riley R."/>
            <person name="Labutti K."/>
            <person name="Andreopoulos B."/>
            <person name="Lipzen A."/>
            <person name="Chen C."/>
            <person name="Yanf M."/>
            <person name="Daum C."/>
            <person name="Ng V."/>
            <person name="Clum A."/>
            <person name="Ohm R."/>
            <person name="Martin F."/>
            <person name="Silar P."/>
            <person name="Natvig D."/>
            <person name="Lalanne C."/>
            <person name="Gautier V."/>
            <person name="Ament-Velasquez S.L."/>
            <person name="Kruys A."/>
            <person name="Hutchinson M.I."/>
            <person name="Powell A.J."/>
            <person name="Barry K."/>
            <person name="Miller A.N."/>
            <person name="Grigoriev I.V."/>
            <person name="Debuchy R."/>
            <person name="Gladieux P."/>
            <person name="Thoren M.H."/>
            <person name="Johannesson H."/>
        </authorList>
    </citation>
    <scope>NUCLEOTIDE SEQUENCE</scope>
    <source>
        <strain evidence="2">CBS 141.50</strain>
    </source>
</reference>
<keyword evidence="3" id="KW-1185">Reference proteome</keyword>
<proteinExistence type="predicted"/>
<dbReference type="Gene3D" id="2.30.30.40">
    <property type="entry name" value="SH3 Domains"/>
    <property type="match status" value="1"/>
</dbReference>
<evidence type="ECO:0000313" key="2">
    <source>
        <dbReference type="EMBL" id="KAK4144988.1"/>
    </source>
</evidence>
<accession>A0AAN6V510</accession>
<comment type="caution">
    <text evidence="2">The sequence shown here is derived from an EMBL/GenBank/DDBJ whole genome shotgun (WGS) entry which is preliminary data.</text>
</comment>
<evidence type="ECO:0000256" key="1">
    <source>
        <dbReference type="SAM" id="SignalP"/>
    </source>
</evidence>
<sequence>MKLPTLLTTALLPLTLHASPLTSTSSSASLEAPALHEEGDKLLEKRTDHICNIVNAPSGVNCRSGPGTQYSVIGTVKNGQLFYFPCYKSGECITVGGVKNCGWDALSFQGFGQRCYVSGHYTDDNCTAAKLGKC</sequence>
<dbReference type="EMBL" id="MU853572">
    <property type="protein sequence ID" value="KAK4144988.1"/>
    <property type="molecule type" value="Genomic_DNA"/>
</dbReference>
<gene>
    <name evidence="2" type="ORF">C8A04DRAFT_27236</name>
</gene>
<dbReference type="AlphaFoldDB" id="A0AAN6V510"/>
<dbReference type="GeneID" id="87816844"/>
<organism evidence="2 3">
    <name type="scientific">Dichotomopilus funicola</name>
    <dbReference type="NCBI Taxonomy" id="1934379"/>
    <lineage>
        <taxon>Eukaryota</taxon>
        <taxon>Fungi</taxon>
        <taxon>Dikarya</taxon>
        <taxon>Ascomycota</taxon>
        <taxon>Pezizomycotina</taxon>
        <taxon>Sordariomycetes</taxon>
        <taxon>Sordariomycetidae</taxon>
        <taxon>Sordariales</taxon>
        <taxon>Chaetomiaceae</taxon>
        <taxon>Dichotomopilus</taxon>
    </lineage>
</organism>
<keyword evidence="1" id="KW-0732">Signal</keyword>